<dbReference type="InterPro" id="IPR006073">
    <property type="entry name" value="GTP-bd"/>
</dbReference>
<evidence type="ECO:0000256" key="6">
    <source>
        <dbReference type="ARBA" id="ARBA00023134"/>
    </source>
</evidence>
<dbReference type="HAMAP" id="MF_00195">
    <property type="entry name" value="GTPase_Der"/>
    <property type="match status" value="1"/>
</dbReference>
<comment type="function">
    <text evidence="8 10">GTPase that plays an essential role in the late steps of ribosome biogenesis.</text>
</comment>
<feature type="binding site" evidence="8">
    <location>
        <begin position="119"/>
        <end position="122"/>
    </location>
    <ligand>
        <name>GTP</name>
        <dbReference type="ChEBI" id="CHEBI:37565"/>
        <label>1</label>
    </ligand>
</feature>
<dbReference type="GO" id="GO:0043022">
    <property type="term" value="F:ribosome binding"/>
    <property type="evidence" value="ECO:0007669"/>
    <property type="project" value="TreeGrafter"/>
</dbReference>
<keyword evidence="4 10" id="KW-0677">Repeat</keyword>
<protein>
    <recommendedName>
        <fullName evidence="2 8">GTPase Der</fullName>
    </recommendedName>
    <alternativeName>
        <fullName evidence="7 8">GTP-binding protein EngA</fullName>
    </alternativeName>
</protein>
<keyword evidence="5 8" id="KW-0547">Nucleotide-binding</keyword>
<keyword evidence="13" id="KW-1185">Reference proteome</keyword>
<keyword evidence="3 8" id="KW-0690">Ribosome biogenesis</keyword>
<evidence type="ECO:0000256" key="5">
    <source>
        <dbReference type="ARBA" id="ARBA00022741"/>
    </source>
</evidence>
<dbReference type="InterPro" id="IPR016484">
    <property type="entry name" value="GTPase_Der"/>
</dbReference>
<sequence length="437" mass="49524">MANIVAIVGRPNVGKSTLFNRLVEERKAIEDNLSGVTRDRHYGHAQWGGKFFSVIDTGGYVKGSEDVFEKEIRKQVKLAIEEASVILFVVDCMVGLTDLDAEFAKELRGTDKPIFIVANKADNLESMLMANEFYALGIGEEIIYPTTGTSGSGLGDLLDEVIQKFPDEGERDPDEGIPKLAILGRPNVGKSSFLNALIGKERSIVTDEAGTTRDAIHTRYQLYGKDYILTDTAGIRKKAKVKEDIEFYSVMRSLRTLEDSDVIIIMVDATRGLEAQDVNLISLSIKNNKGLMIMVNKWDLVEKDHKTMQKFKDNMTEKLGENKWIPIIFISALTKQRIYQAMELAMNVYDNKHRKVPTSKLNELLLPEIEKYPPPANKGKYIKIKYITQLPTKNPVFAFFCNLPQYIKSPYTRFLENRLRENFDFTGVPVKITYKKK</sequence>
<evidence type="ECO:0000256" key="3">
    <source>
        <dbReference type="ARBA" id="ARBA00022517"/>
    </source>
</evidence>
<dbReference type="EMBL" id="CP002955">
    <property type="protein sequence ID" value="AEL26108.1"/>
    <property type="molecule type" value="Genomic_DNA"/>
</dbReference>
<comment type="subunit">
    <text evidence="8">Associates with the 50S ribosomal subunit.</text>
</comment>
<accession>G0J6R0</accession>
<dbReference type="CDD" id="cd01894">
    <property type="entry name" value="EngA1"/>
    <property type="match status" value="1"/>
</dbReference>
<evidence type="ECO:0000256" key="7">
    <source>
        <dbReference type="ARBA" id="ARBA00032345"/>
    </source>
</evidence>
<evidence type="ECO:0000259" key="11">
    <source>
        <dbReference type="PROSITE" id="PS51712"/>
    </source>
</evidence>
<reference evidence="13" key="1">
    <citation type="submission" date="2011-07" db="EMBL/GenBank/DDBJ databases">
        <title>The complete genome of Cyclobacterium marinum DSM 745.</title>
        <authorList>
            <person name="Lucas S."/>
            <person name="Han J."/>
            <person name="Lapidus A."/>
            <person name="Bruce D."/>
            <person name="Goodwin L."/>
            <person name="Pitluck S."/>
            <person name="Peters L."/>
            <person name="Kyrpides N."/>
            <person name="Mavromatis K."/>
            <person name="Ivanova N."/>
            <person name="Ovchinnikova G."/>
            <person name="Chertkov O."/>
            <person name="Detter J.C."/>
            <person name="Tapia R."/>
            <person name="Han C."/>
            <person name="Land M."/>
            <person name="Hauser L."/>
            <person name="Markowitz V."/>
            <person name="Cheng J.-F."/>
            <person name="Hugenholtz P."/>
            <person name="Woyke T."/>
            <person name="Wu D."/>
            <person name="Tindall B."/>
            <person name="Schuetze A."/>
            <person name="Brambilla E."/>
            <person name="Klenk H.-P."/>
            <person name="Eisen J.A."/>
        </authorList>
    </citation>
    <scope>NUCLEOTIDE SEQUENCE [LARGE SCALE GENOMIC DNA]</scope>
    <source>
        <strain evidence="13">ATCC 25205 / DSM 745 / LMG 13164 / NCIMB 1802</strain>
    </source>
</reference>
<dbReference type="CDD" id="cd01895">
    <property type="entry name" value="EngA2"/>
    <property type="match status" value="1"/>
</dbReference>
<evidence type="ECO:0000256" key="1">
    <source>
        <dbReference type="ARBA" id="ARBA00008279"/>
    </source>
</evidence>
<feature type="binding site" evidence="8">
    <location>
        <begin position="231"/>
        <end position="235"/>
    </location>
    <ligand>
        <name>GTP</name>
        <dbReference type="ChEBI" id="CHEBI:37565"/>
        <label>2</label>
    </ligand>
</feature>
<feature type="domain" description="EngA-type G" evidence="11">
    <location>
        <begin position="178"/>
        <end position="353"/>
    </location>
</feature>
<name>G0J6R0_CYCMS</name>
<dbReference type="InterPro" id="IPR032859">
    <property type="entry name" value="KH_dom-like"/>
</dbReference>
<dbReference type="PIRSF" id="PIRSF006485">
    <property type="entry name" value="GTP-binding_EngA"/>
    <property type="match status" value="1"/>
</dbReference>
<dbReference type="SUPFAM" id="SSF52540">
    <property type="entry name" value="P-loop containing nucleoside triphosphate hydrolases"/>
    <property type="match status" value="2"/>
</dbReference>
<gene>
    <name evidence="8" type="primary">der</name>
    <name evidence="12" type="ordered locus">Cycma_2366</name>
</gene>
<organism evidence="12 13">
    <name type="scientific">Cyclobacterium marinum (strain ATCC 25205 / DSM 745 / LMG 13164 / NCIMB 1802)</name>
    <name type="common">Flectobacillus marinus</name>
    <dbReference type="NCBI Taxonomy" id="880070"/>
    <lineage>
        <taxon>Bacteria</taxon>
        <taxon>Pseudomonadati</taxon>
        <taxon>Bacteroidota</taxon>
        <taxon>Cytophagia</taxon>
        <taxon>Cytophagales</taxon>
        <taxon>Cyclobacteriaceae</taxon>
        <taxon>Cyclobacterium</taxon>
    </lineage>
</organism>
<dbReference type="FunFam" id="3.40.50.300:FF:000040">
    <property type="entry name" value="GTPase Der"/>
    <property type="match status" value="1"/>
</dbReference>
<dbReference type="KEGG" id="cmr:Cycma_2366"/>
<dbReference type="Pfam" id="PF01926">
    <property type="entry name" value="MMR_HSR1"/>
    <property type="match status" value="2"/>
</dbReference>
<feature type="binding site" evidence="8">
    <location>
        <begin position="56"/>
        <end position="60"/>
    </location>
    <ligand>
        <name>GTP</name>
        <dbReference type="ChEBI" id="CHEBI:37565"/>
        <label>1</label>
    </ligand>
</feature>
<keyword evidence="6 8" id="KW-0342">GTP-binding</keyword>
<dbReference type="InterPro" id="IPR031166">
    <property type="entry name" value="G_ENGA"/>
</dbReference>
<dbReference type="RefSeq" id="WP_014020401.1">
    <property type="nucleotide sequence ID" value="NC_015914.1"/>
</dbReference>
<dbReference type="eggNOG" id="COG1160">
    <property type="taxonomic scope" value="Bacteria"/>
</dbReference>
<dbReference type="STRING" id="880070.Cycma_2366"/>
<dbReference type="InterPro" id="IPR015946">
    <property type="entry name" value="KH_dom-like_a/b"/>
</dbReference>
<evidence type="ECO:0000313" key="13">
    <source>
        <dbReference type="Proteomes" id="UP000001635"/>
    </source>
</evidence>
<dbReference type="NCBIfam" id="TIGR03594">
    <property type="entry name" value="GTPase_EngA"/>
    <property type="match status" value="1"/>
</dbReference>
<evidence type="ECO:0000256" key="9">
    <source>
        <dbReference type="PROSITE-ProRule" id="PRU01049"/>
    </source>
</evidence>
<evidence type="ECO:0000256" key="10">
    <source>
        <dbReference type="RuleBase" id="RU004481"/>
    </source>
</evidence>
<feature type="binding site" evidence="8">
    <location>
        <begin position="9"/>
        <end position="16"/>
    </location>
    <ligand>
        <name>GTP</name>
        <dbReference type="ChEBI" id="CHEBI:37565"/>
        <label>1</label>
    </ligand>
</feature>
<feature type="domain" description="EngA-type G" evidence="11">
    <location>
        <begin position="3"/>
        <end position="169"/>
    </location>
</feature>
<dbReference type="FunFam" id="3.30.300.20:FF:000004">
    <property type="entry name" value="GTPase Der"/>
    <property type="match status" value="1"/>
</dbReference>
<dbReference type="NCBIfam" id="TIGR00231">
    <property type="entry name" value="small_GTP"/>
    <property type="match status" value="2"/>
</dbReference>
<dbReference type="GO" id="GO:0005525">
    <property type="term" value="F:GTP binding"/>
    <property type="evidence" value="ECO:0007669"/>
    <property type="project" value="UniProtKB-UniRule"/>
</dbReference>
<evidence type="ECO:0000256" key="4">
    <source>
        <dbReference type="ARBA" id="ARBA00022737"/>
    </source>
</evidence>
<evidence type="ECO:0000256" key="2">
    <source>
        <dbReference type="ARBA" id="ARBA00020953"/>
    </source>
</evidence>
<feature type="binding site" evidence="8">
    <location>
        <begin position="184"/>
        <end position="191"/>
    </location>
    <ligand>
        <name>GTP</name>
        <dbReference type="ChEBI" id="CHEBI:37565"/>
        <label>2</label>
    </ligand>
</feature>
<dbReference type="Gene3D" id="3.30.300.20">
    <property type="match status" value="1"/>
</dbReference>
<dbReference type="OrthoDB" id="9805918at2"/>
<dbReference type="Proteomes" id="UP000001635">
    <property type="component" value="Chromosome"/>
</dbReference>
<dbReference type="InterPro" id="IPR027417">
    <property type="entry name" value="P-loop_NTPase"/>
</dbReference>
<dbReference type="PANTHER" id="PTHR43834">
    <property type="entry name" value="GTPASE DER"/>
    <property type="match status" value="1"/>
</dbReference>
<dbReference type="PROSITE" id="PS51712">
    <property type="entry name" value="G_ENGA"/>
    <property type="match status" value="2"/>
</dbReference>
<dbReference type="InterPro" id="IPR005225">
    <property type="entry name" value="Small_GTP-bd"/>
</dbReference>
<proteinExistence type="inferred from homology"/>
<comment type="similarity">
    <text evidence="1 8 9 10">Belongs to the TRAFAC class TrmE-Era-EngA-EngB-Septin-like GTPase superfamily. EngA (Der) GTPase family.</text>
</comment>
<dbReference type="PANTHER" id="PTHR43834:SF6">
    <property type="entry name" value="GTPASE DER"/>
    <property type="match status" value="1"/>
</dbReference>
<dbReference type="GO" id="GO:0042254">
    <property type="term" value="P:ribosome biogenesis"/>
    <property type="evidence" value="ECO:0007669"/>
    <property type="project" value="UniProtKB-KW"/>
</dbReference>
<dbReference type="FunFam" id="3.40.50.300:FF:000057">
    <property type="entry name" value="GTPase Der"/>
    <property type="match status" value="1"/>
</dbReference>
<dbReference type="Pfam" id="PF14714">
    <property type="entry name" value="KH_dom-like"/>
    <property type="match status" value="1"/>
</dbReference>
<evidence type="ECO:0000256" key="8">
    <source>
        <dbReference type="HAMAP-Rule" id="MF_00195"/>
    </source>
</evidence>
<dbReference type="HOGENOM" id="CLU_016077_6_2_10"/>
<dbReference type="AlphaFoldDB" id="G0J6R0"/>
<feature type="binding site" evidence="8">
    <location>
        <begin position="296"/>
        <end position="299"/>
    </location>
    <ligand>
        <name>GTP</name>
        <dbReference type="ChEBI" id="CHEBI:37565"/>
        <label>2</label>
    </ligand>
</feature>
<evidence type="ECO:0000313" key="12">
    <source>
        <dbReference type="EMBL" id="AEL26108.1"/>
    </source>
</evidence>
<dbReference type="Gene3D" id="3.40.50.300">
    <property type="entry name" value="P-loop containing nucleotide triphosphate hydrolases"/>
    <property type="match status" value="2"/>
</dbReference>
<dbReference type="PRINTS" id="PR00326">
    <property type="entry name" value="GTP1OBG"/>
</dbReference>